<dbReference type="Pfam" id="PF07645">
    <property type="entry name" value="EGF_CA"/>
    <property type="match status" value="1"/>
</dbReference>
<feature type="domain" description="NOTCH1 EGF-like calcium-binding" evidence="2">
    <location>
        <begin position="10"/>
        <end position="34"/>
    </location>
</feature>
<dbReference type="AlphaFoldDB" id="A0A443S1E1"/>
<protein>
    <recommendedName>
        <fullName evidence="2">NOTCH1 EGF-like calcium-binding domain-containing protein</fullName>
    </recommendedName>
</protein>
<proteinExistence type="predicted"/>
<evidence type="ECO:0000313" key="3">
    <source>
        <dbReference type="EMBL" id="RWS21349.1"/>
    </source>
</evidence>
<organism evidence="3 4">
    <name type="scientific">Leptotrombidium deliense</name>
    <dbReference type="NCBI Taxonomy" id="299467"/>
    <lineage>
        <taxon>Eukaryota</taxon>
        <taxon>Metazoa</taxon>
        <taxon>Ecdysozoa</taxon>
        <taxon>Arthropoda</taxon>
        <taxon>Chelicerata</taxon>
        <taxon>Arachnida</taxon>
        <taxon>Acari</taxon>
        <taxon>Acariformes</taxon>
        <taxon>Trombidiformes</taxon>
        <taxon>Prostigmata</taxon>
        <taxon>Anystina</taxon>
        <taxon>Parasitengona</taxon>
        <taxon>Trombiculoidea</taxon>
        <taxon>Trombiculidae</taxon>
        <taxon>Leptotrombidium</taxon>
    </lineage>
</organism>
<evidence type="ECO:0000256" key="1">
    <source>
        <dbReference type="ARBA" id="ARBA00023157"/>
    </source>
</evidence>
<keyword evidence="4" id="KW-1185">Reference proteome</keyword>
<dbReference type="Gene3D" id="2.10.25.10">
    <property type="entry name" value="Laminin"/>
    <property type="match status" value="1"/>
</dbReference>
<name>A0A443S1E1_9ACAR</name>
<reference evidence="3 4" key="1">
    <citation type="journal article" date="2018" name="Gigascience">
        <title>Genomes of trombidid mites reveal novel predicted allergens and laterally-transferred genes associated with secondary metabolism.</title>
        <authorList>
            <person name="Dong X."/>
            <person name="Chaisiri K."/>
            <person name="Xia D."/>
            <person name="Armstrong S.D."/>
            <person name="Fang Y."/>
            <person name="Donnelly M.J."/>
            <person name="Kadowaki T."/>
            <person name="McGarry J.W."/>
            <person name="Darby A.C."/>
            <person name="Makepeace B.L."/>
        </authorList>
    </citation>
    <scope>NUCLEOTIDE SEQUENCE [LARGE SCALE GENOMIC DNA]</scope>
    <source>
        <strain evidence="3">UoL-UT</strain>
    </source>
</reference>
<comment type="caution">
    <text evidence="3">The sequence shown here is derived from an EMBL/GenBank/DDBJ whole genome shotgun (WGS) entry which is preliminary data.</text>
</comment>
<dbReference type="SUPFAM" id="SSF57196">
    <property type="entry name" value="EGF/Laminin"/>
    <property type="match status" value="1"/>
</dbReference>
<evidence type="ECO:0000313" key="4">
    <source>
        <dbReference type="Proteomes" id="UP000288716"/>
    </source>
</evidence>
<sequence>MNEVSGECMDIDECTEMQLACAEMPCHNIIGSFE</sequence>
<dbReference type="EMBL" id="NCKV01012648">
    <property type="protein sequence ID" value="RWS21349.1"/>
    <property type="molecule type" value="Genomic_DNA"/>
</dbReference>
<dbReference type="VEuPathDB" id="VectorBase:LDEU010691"/>
<keyword evidence="1" id="KW-1015">Disulfide bond</keyword>
<feature type="non-terminal residue" evidence="3">
    <location>
        <position position="34"/>
    </location>
</feature>
<evidence type="ECO:0000259" key="2">
    <source>
        <dbReference type="Pfam" id="PF07645"/>
    </source>
</evidence>
<gene>
    <name evidence="3" type="ORF">B4U80_10370</name>
</gene>
<dbReference type="InterPro" id="IPR049883">
    <property type="entry name" value="NOTCH1_EGF-like"/>
</dbReference>
<dbReference type="Proteomes" id="UP000288716">
    <property type="component" value="Unassembled WGS sequence"/>
</dbReference>
<accession>A0A443S1E1</accession>